<dbReference type="Proteomes" id="UP000265180">
    <property type="component" value="Chromosome 22"/>
</dbReference>
<protein>
    <recommendedName>
        <fullName evidence="3">NACHT LRR and PYD domain-containing protein</fullName>
    </recommendedName>
</protein>
<dbReference type="SUPFAM" id="SSF52047">
    <property type="entry name" value="RNI-like"/>
    <property type="match status" value="1"/>
</dbReference>
<reference key="1">
    <citation type="journal article" date="2007" name="Nature">
        <title>The medaka draft genome and insights into vertebrate genome evolution.</title>
        <authorList>
            <person name="Kasahara M."/>
            <person name="Naruse K."/>
            <person name="Sasaki S."/>
            <person name="Nakatani Y."/>
            <person name="Qu W."/>
            <person name="Ahsan B."/>
            <person name="Yamada T."/>
            <person name="Nagayasu Y."/>
            <person name="Doi K."/>
            <person name="Kasai Y."/>
            <person name="Jindo T."/>
            <person name="Kobayashi D."/>
            <person name="Shimada A."/>
            <person name="Toyoda A."/>
            <person name="Kuroki Y."/>
            <person name="Fujiyama A."/>
            <person name="Sasaki T."/>
            <person name="Shimizu A."/>
            <person name="Asakawa S."/>
            <person name="Shimizu N."/>
            <person name="Hashimoto S."/>
            <person name="Yang J."/>
            <person name="Lee Y."/>
            <person name="Matsushima K."/>
            <person name="Sugano S."/>
            <person name="Sakaizumi M."/>
            <person name="Narita T."/>
            <person name="Ohishi K."/>
            <person name="Haga S."/>
            <person name="Ohta F."/>
            <person name="Nomoto H."/>
            <person name="Nogata K."/>
            <person name="Morishita T."/>
            <person name="Endo T."/>
            <person name="Shin-I T."/>
            <person name="Takeda H."/>
            <person name="Morishita S."/>
            <person name="Kohara Y."/>
        </authorList>
    </citation>
    <scope>NUCLEOTIDE SEQUENCE [LARGE SCALE GENOMIC DNA]</scope>
    <source>
        <strain>Hd-rR</strain>
    </source>
</reference>
<proteinExistence type="predicted"/>
<reference evidence="1 2" key="2">
    <citation type="submission" date="2017-04" db="EMBL/GenBank/DDBJ databases">
        <title>CpG methylation of centromeres and impact of large insertions on vertebrate speciation.</title>
        <authorList>
            <person name="Ichikawa K."/>
            <person name="Yoshimura J."/>
            <person name="Morishita S."/>
        </authorList>
    </citation>
    <scope>NUCLEOTIDE SEQUENCE</scope>
    <source>
        <strain evidence="1 2">HNI</strain>
    </source>
</reference>
<accession>A0A3P9KH55</accession>
<evidence type="ECO:0000313" key="1">
    <source>
        <dbReference type="Ensembl" id="ENSORLP00020007639.1"/>
    </source>
</evidence>
<dbReference type="Gene3D" id="3.80.10.10">
    <property type="entry name" value="Ribonuclease Inhibitor"/>
    <property type="match status" value="1"/>
</dbReference>
<organism evidence="1 2">
    <name type="scientific">Oryzias latipes</name>
    <name type="common">Japanese rice fish</name>
    <name type="synonym">Japanese killifish</name>
    <dbReference type="NCBI Taxonomy" id="8090"/>
    <lineage>
        <taxon>Eukaryota</taxon>
        <taxon>Metazoa</taxon>
        <taxon>Chordata</taxon>
        <taxon>Craniata</taxon>
        <taxon>Vertebrata</taxon>
        <taxon>Euteleostomi</taxon>
        <taxon>Actinopterygii</taxon>
        <taxon>Neopterygii</taxon>
        <taxon>Teleostei</taxon>
        <taxon>Neoteleostei</taxon>
        <taxon>Acanthomorphata</taxon>
        <taxon>Ovalentaria</taxon>
        <taxon>Atherinomorphae</taxon>
        <taxon>Beloniformes</taxon>
        <taxon>Adrianichthyidae</taxon>
        <taxon>Oryziinae</taxon>
        <taxon>Oryzias</taxon>
    </lineage>
</organism>
<reference evidence="1" key="4">
    <citation type="submission" date="2025-09" db="UniProtKB">
        <authorList>
            <consortium name="Ensembl"/>
        </authorList>
    </citation>
    <scope>IDENTIFICATION</scope>
    <source>
        <strain evidence="1">HNI</strain>
    </source>
</reference>
<reference evidence="1" key="3">
    <citation type="submission" date="2025-08" db="UniProtKB">
        <authorList>
            <consortium name="Ensembl"/>
        </authorList>
    </citation>
    <scope>IDENTIFICATION</scope>
    <source>
        <strain evidence="1">HNI</strain>
    </source>
</reference>
<dbReference type="InterPro" id="IPR032675">
    <property type="entry name" value="LRR_dom_sf"/>
</dbReference>
<evidence type="ECO:0000313" key="2">
    <source>
        <dbReference type="Proteomes" id="UP000265180"/>
    </source>
</evidence>
<dbReference type="AlphaFoldDB" id="A0A3P9KH55"/>
<evidence type="ECO:0008006" key="3">
    <source>
        <dbReference type="Google" id="ProtNLM"/>
    </source>
</evidence>
<dbReference type="Ensembl" id="ENSORLT00020002549.1">
    <property type="protein sequence ID" value="ENSORLP00020007639.1"/>
    <property type="gene ID" value="ENSORLG00020008515.1"/>
</dbReference>
<name>A0A3P9KH55_ORYLA</name>
<sequence length="86" mass="9613">RKIPLSFSFRLENCNFLSEMTCTALGSALRSNPSHLTELDLSNNCNLQDSGVKQVLGVQRSSRLRTLRSVLFLMLIFQIPSAAENL</sequence>